<evidence type="ECO:0000259" key="7">
    <source>
        <dbReference type="PROSITE" id="PS50928"/>
    </source>
</evidence>
<feature type="transmembrane region" description="Helical" evidence="6">
    <location>
        <begin position="191"/>
        <end position="212"/>
    </location>
</feature>
<dbReference type="AlphaFoldDB" id="A0A0A0BZU1"/>
<dbReference type="OrthoDB" id="5244012at2"/>
<evidence type="ECO:0000256" key="2">
    <source>
        <dbReference type="ARBA" id="ARBA00022448"/>
    </source>
</evidence>
<dbReference type="Pfam" id="PF00528">
    <property type="entry name" value="BPD_transp_1"/>
    <property type="match status" value="1"/>
</dbReference>
<keyword evidence="2 6" id="KW-0813">Transport</keyword>
<keyword evidence="4 6" id="KW-1133">Transmembrane helix</keyword>
<feature type="transmembrane region" description="Helical" evidence="6">
    <location>
        <begin position="136"/>
        <end position="157"/>
    </location>
</feature>
<proteinExistence type="inferred from homology"/>
<dbReference type="RefSeq" id="WP_035057976.1">
    <property type="nucleotide sequence ID" value="NZ_AXCZ01000019.1"/>
</dbReference>
<evidence type="ECO:0000256" key="3">
    <source>
        <dbReference type="ARBA" id="ARBA00022692"/>
    </source>
</evidence>
<dbReference type="Proteomes" id="UP000054314">
    <property type="component" value="Unassembled WGS sequence"/>
</dbReference>
<evidence type="ECO:0000256" key="6">
    <source>
        <dbReference type="RuleBase" id="RU363032"/>
    </source>
</evidence>
<feature type="transmembrane region" description="Helical" evidence="6">
    <location>
        <begin position="62"/>
        <end position="84"/>
    </location>
</feature>
<comment type="subcellular location">
    <subcellularLocation>
        <location evidence="6">Cell membrane</location>
        <topology evidence="6">Multi-pass membrane protein</topology>
    </subcellularLocation>
    <subcellularLocation>
        <location evidence="1">Membrane</location>
        <topology evidence="1">Multi-pass membrane protein</topology>
    </subcellularLocation>
</comment>
<evidence type="ECO:0000256" key="5">
    <source>
        <dbReference type="ARBA" id="ARBA00023136"/>
    </source>
</evidence>
<dbReference type="InterPro" id="IPR035906">
    <property type="entry name" value="MetI-like_sf"/>
</dbReference>
<keyword evidence="5 6" id="KW-0472">Membrane</keyword>
<dbReference type="InterPro" id="IPR000515">
    <property type="entry name" value="MetI-like"/>
</dbReference>
<dbReference type="GO" id="GO:0031460">
    <property type="term" value="P:glycine betaine transport"/>
    <property type="evidence" value="ECO:0007669"/>
    <property type="project" value="TreeGrafter"/>
</dbReference>
<gene>
    <name evidence="8" type="ORF">N869_07750</name>
</gene>
<keyword evidence="9" id="KW-1185">Reference proteome</keyword>
<feature type="transmembrane region" description="Helical" evidence="6">
    <location>
        <begin position="96"/>
        <end position="115"/>
    </location>
</feature>
<dbReference type="GO" id="GO:0055085">
    <property type="term" value="P:transmembrane transport"/>
    <property type="evidence" value="ECO:0007669"/>
    <property type="project" value="InterPro"/>
</dbReference>
<dbReference type="GO" id="GO:0005886">
    <property type="term" value="C:plasma membrane"/>
    <property type="evidence" value="ECO:0007669"/>
    <property type="project" value="UniProtKB-SubCell"/>
</dbReference>
<feature type="domain" description="ABC transmembrane type-1" evidence="7">
    <location>
        <begin position="29"/>
        <end position="209"/>
    </location>
</feature>
<dbReference type="EMBL" id="AXCZ01000019">
    <property type="protein sequence ID" value="KGM13918.1"/>
    <property type="molecule type" value="Genomic_DNA"/>
</dbReference>
<organism evidence="8 9">
    <name type="scientific">Cellulomonas bogoriensis 69B4 = DSM 16987</name>
    <dbReference type="NCBI Taxonomy" id="1386082"/>
    <lineage>
        <taxon>Bacteria</taxon>
        <taxon>Bacillati</taxon>
        <taxon>Actinomycetota</taxon>
        <taxon>Actinomycetes</taxon>
        <taxon>Micrococcales</taxon>
        <taxon>Cellulomonadaceae</taxon>
        <taxon>Cellulomonas</taxon>
    </lineage>
</organism>
<dbReference type="PANTHER" id="PTHR30177">
    <property type="entry name" value="GLYCINE BETAINE/L-PROLINE TRANSPORT SYSTEM PERMEASE PROTEIN PROW"/>
    <property type="match status" value="1"/>
</dbReference>
<sequence>MTGSVLEDAFVWLNDPLSWTGPRGVLALAREHLAMAAAAVAIAAAVSLPLGAVLARARRGGGAVVVVANVTRAVPTFALLLIFATTAVGFGNRPTVIAAAVFAVPPILTNTWTALRSVDHGVREAAAGMGMSRWRSLVGVELPLAFPLIAAGLRTAAVQVVATIPLAALVGGGGLGVLVVTGLATRRFGEVLAGGLLVAALCLLTEAVLAALQRAVTPRGLRPVRVRGAAQAPGAPRS</sequence>
<feature type="transmembrane region" description="Helical" evidence="6">
    <location>
        <begin position="33"/>
        <end position="55"/>
    </location>
</feature>
<dbReference type="PROSITE" id="PS50928">
    <property type="entry name" value="ABC_TM1"/>
    <property type="match status" value="1"/>
</dbReference>
<name>A0A0A0BZU1_9CELL</name>
<dbReference type="CDD" id="cd06261">
    <property type="entry name" value="TM_PBP2"/>
    <property type="match status" value="1"/>
</dbReference>
<dbReference type="PANTHER" id="PTHR30177:SF33">
    <property type="entry name" value="POSSIBLE OSMOPROTECTANT (GLYCINE BETAINE_CARNITINE_CHOLINE_L-PROLINE) TRANSPORT INTEGRAL MEMBRANE PROTEIN ABC TRANSPORTER PROZ"/>
    <property type="match status" value="1"/>
</dbReference>
<dbReference type="SUPFAM" id="SSF161098">
    <property type="entry name" value="MetI-like"/>
    <property type="match status" value="1"/>
</dbReference>
<dbReference type="Gene3D" id="1.10.3720.10">
    <property type="entry name" value="MetI-like"/>
    <property type="match status" value="1"/>
</dbReference>
<dbReference type="InterPro" id="IPR051204">
    <property type="entry name" value="ABC_transp_perm/SBD"/>
</dbReference>
<feature type="transmembrane region" description="Helical" evidence="6">
    <location>
        <begin position="163"/>
        <end position="184"/>
    </location>
</feature>
<keyword evidence="3 6" id="KW-0812">Transmembrane</keyword>
<protein>
    <submittedName>
        <fullName evidence="8">ABC transporter permease</fullName>
    </submittedName>
</protein>
<reference evidence="8 9" key="1">
    <citation type="submission" date="2013-08" db="EMBL/GenBank/DDBJ databases">
        <title>Genome sequencing of Cellulomonas bogoriensis 69B4.</title>
        <authorList>
            <person name="Chen F."/>
            <person name="Li Y."/>
            <person name="Wang G."/>
        </authorList>
    </citation>
    <scope>NUCLEOTIDE SEQUENCE [LARGE SCALE GENOMIC DNA]</scope>
    <source>
        <strain evidence="8 9">69B4</strain>
    </source>
</reference>
<evidence type="ECO:0000256" key="1">
    <source>
        <dbReference type="ARBA" id="ARBA00004141"/>
    </source>
</evidence>
<accession>A0A0A0BZU1</accession>
<evidence type="ECO:0000313" key="9">
    <source>
        <dbReference type="Proteomes" id="UP000054314"/>
    </source>
</evidence>
<comment type="caution">
    <text evidence="8">The sequence shown here is derived from an EMBL/GenBank/DDBJ whole genome shotgun (WGS) entry which is preliminary data.</text>
</comment>
<evidence type="ECO:0000313" key="8">
    <source>
        <dbReference type="EMBL" id="KGM13918.1"/>
    </source>
</evidence>
<evidence type="ECO:0000256" key="4">
    <source>
        <dbReference type="ARBA" id="ARBA00022989"/>
    </source>
</evidence>
<comment type="similarity">
    <text evidence="6">Belongs to the binding-protein-dependent transport system permease family.</text>
</comment>